<dbReference type="Gene3D" id="2.30.42.10">
    <property type="match status" value="1"/>
</dbReference>
<dbReference type="AlphaFoldDB" id="A0A7S1HR57"/>
<evidence type="ECO:0000259" key="1">
    <source>
        <dbReference type="PROSITE" id="PS50106"/>
    </source>
</evidence>
<accession>A0A7S1HR57</accession>
<dbReference type="SMART" id="SM00228">
    <property type="entry name" value="PDZ"/>
    <property type="match status" value="1"/>
</dbReference>
<protein>
    <recommendedName>
        <fullName evidence="1">PDZ domain-containing protein</fullName>
    </recommendedName>
</protein>
<dbReference type="InterPro" id="IPR036034">
    <property type="entry name" value="PDZ_sf"/>
</dbReference>
<sequence>MAFLFAAGSQGFSLPSGVALSSRRCSAPQMMGLFDGVKDAFGAGEKPAVGGDRVTPFDRWLGLDKELEAENTQGDPNAEMYVDPNDVNNYFAVSLAKPMGIAFVENANAPVVGECKGLVIDEVLPTGSAASSEKPLLPGDQLVAVDSTLVLGAEFDTGLEAIKASPGDSVKLTFFRGPLVFLYGPTKPSEDWYKENLC</sequence>
<dbReference type="PROSITE" id="PS50106">
    <property type="entry name" value="PDZ"/>
    <property type="match status" value="1"/>
</dbReference>
<dbReference type="SUPFAM" id="SSF50156">
    <property type="entry name" value="PDZ domain-like"/>
    <property type="match status" value="1"/>
</dbReference>
<name>A0A7S1HR57_9EUKA</name>
<reference evidence="2" key="1">
    <citation type="submission" date="2021-01" db="EMBL/GenBank/DDBJ databases">
        <authorList>
            <person name="Corre E."/>
            <person name="Pelletier E."/>
            <person name="Niang G."/>
            <person name="Scheremetjew M."/>
            <person name="Finn R."/>
            <person name="Kale V."/>
            <person name="Holt S."/>
            <person name="Cochrane G."/>
            <person name="Meng A."/>
            <person name="Brown T."/>
            <person name="Cohen L."/>
        </authorList>
    </citation>
    <scope>NUCLEOTIDE SEQUENCE</scope>
    <source>
        <strain evidence="2">RCC1383</strain>
    </source>
</reference>
<dbReference type="Pfam" id="PF00595">
    <property type="entry name" value="PDZ"/>
    <property type="match status" value="1"/>
</dbReference>
<organism evidence="2">
    <name type="scientific">Phaeocystis cordata</name>
    <dbReference type="NCBI Taxonomy" id="118079"/>
    <lineage>
        <taxon>Eukaryota</taxon>
        <taxon>Haptista</taxon>
        <taxon>Haptophyta</taxon>
        <taxon>Prymnesiophyceae</taxon>
        <taxon>Phaeocystales</taxon>
        <taxon>Phaeocystaceae</taxon>
        <taxon>Phaeocystis</taxon>
    </lineage>
</organism>
<dbReference type="InterPro" id="IPR001478">
    <property type="entry name" value="PDZ"/>
</dbReference>
<evidence type="ECO:0000313" key="2">
    <source>
        <dbReference type="EMBL" id="CAD8988731.1"/>
    </source>
</evidence>
<gene>
    <name evidence="2" type="ORF">PCOR1465_LOCUS1520</name>
</gene>
<dbReference type="EMBL" id="HBFZ01002381">
    <property type="protein sequence ID" value="CAD8988731.1"/>
    <property type="molecule type" value="Transcribed_RNA"/>
</dbReference>
<dbReference type="CDD" id="cd00136">
    <property type="entry name" value="PDZ_canonical"/>
    <property type="match status" value="1"/>
</dbReference>
<proteinExistence type="predicted"/>
<feature type="domain" description="PDZ" evidence="1">
    <location>
        <begin position="99"/>
        <end position="167"/>
    </location>
</feature>